<dbReference type="NCBIfam" id="TIGR00072">
    <property type="entry name" value="hydrog_prot"/>
    <property type="match status" value="1"/>
</dbReference>
<dbReference type="AlphaFoldDB" id="A0A532UQX4"/>
<proteinExistence type="predicted"/>
<sequence>MAKVLIVGVGNRMRADDAFGPLAIDKLKESMDLPQDWLLLDAGEVPENALGLVDKEKPDRVLLIDACDWGGQPGEVRFFSADELLKLPIRILSTHGVPLSFWVKMAFIDHPDLKIEMLGIQAGDLTLNQPLSPEVSAALERIEELVRQHLI</sequence>
<comment type="caution">
    <text evidence="1">The sequence shown here is derived from an EMBL/GenBank/DDBJ whole genome shotgun (WGS) entry which is preliminary data.</text>
</comment>
<evidence type="ECO:0000313" key="1">
    <source>
        <dbReference type="EMBL" id="TKJ37292.1"/>
    </source>
</evidence>
<dbReference type="Pfam" id="PF01750">
    <property type="entry name" value="HycI"/>
    <property type="match status" value="1"/>
</dbReference>
<dbReference type="PANTHER" id="PTHR30302">
    <property type="entry name" value="HYDROGENASE 1 MATURATION PROTEASE"/>
    <property type="match status" value="1"/>
</dbReference>
<accession>A0A532UQX4</accession>
<dbReference type="GO" id="GO:0008047">
    <property type="term" value="F:enzyme activator activity"/>
    <property type="evidence" value="ECO:0007669"/>
    <property type="project" value="InterPro"/>
</dbReference>
<dbReference type="InterPro" id="IPR023430">
    <property type="entry name" value="Pept_HybD-like_dom_sf"/>
</dbReference>
<dbReference type="Gene3D" id="3.40.50.1450">
    <property type="entry name" value="HybD-like"/>
    <property type="match status" value="1"/>
</dbReference>
<protein>
    <submittedName>
        <fullName evidence="1">Hydrogenase 3 maturation endopeptidase HyCI</fullName>
    </submittedName>
</protein>
<dbReference type="GO" id="GO:0004175">
    <property type="term" value="F:endopeptidase activity"/>
    <property type="evidence" value="ECO:0007669"/>
    <property type="project" value="TreeGrafter"/>
</dbReference>
<dbReference type="SUPFAM" id="SSF53163">
    <property type="entry name" value="HybD-like"/>
    <property type="match status" value="1"/>
</dbReference>
<dbReference type="EMBL" id="NJBO01000034">
    <property type="protein sequence ID" value="TKJ37292.1"/>
    <property type="molecule type" value="Genomic_DNA"/>
</dbReference>
<reference evidence="1 2" key="1">
    <citation type="submission" date="2017-06" db="EMBL/GenBank/DDBJ databases">
        <title>Novel microbial phyla capable of carbon fixation and sulfur reduction in deep-sea sediments.</title>
        <authorList>
            <person name="Huang J."/>
            <person name="Baker B."/>
            <person name="Wang Y."/>
        </authorList>
    </citation>
    <scope>NUCLEOTIDE SEQUENCE [LARGE SCALE GENOMIC DNA]</scope>
    <source>
        <strain evidence="1">B3_TA06</strain>
    </source>
</reference>
<name>A0A532UQX4_UNCT6</name>
<dbReference type="CDD" id="cd06067">
    <property type="entry name" value="H2MP_MemB-H2evol"/>
    <property type="match status" value="1"/>
</dbReference>
<dbReference type="Proteomes" id="UP000317778">
    <property type="component" value="Unassembled WGS sequence"/>
</dbReference>
<gene>
    <name evidence="1" type="ORF">CEE36_11135</name>
</gene>
<dbReference type="GO" id="GO:0016485">
    <property type="term" value="P:protein processing"/>
    <property type="evidence" value="ECO:0007669"/>
    <property type="project" value="TreeGrafter"/>
</dbReference>
<dbReference type="InterPro" id="IPR000671">
    <property type="entry name" value="Peptidase_A31"/>
</dbReference>
<dbReference type="PRINTS" id="PR00446">
    <property type="entry name" value="HYDRGNUPTAKE"/>
</dbReference>
<organism evidence="1 2">
    <name type="scientific">candidate division TA06 bacterium B3_TA06</name>
    <dbReference type="NCBI Taxonomy" id="2012487"/>
    <lineage>
        <taxon>Bacteria</taxon>
        <taxon>Bacteria division TA06</taxon>
    </lineage>
</organism>
<dbReference type="InterPro" id="IPR004420">
    <property type="entry name" value="Pept_A31_hyd_mat_HycI"/>
</dbReference>
<evidence type="ECO:0000313" key="2">
    <source>
        <dbReference type="Proteomes" id="UP000317778"/>
    </source>
</evidence>
<dbReference type="PANTHER" id="PTHR30302:SF7">
    <property type="entry name" value="F420-NONREDUCING HYDROGENASE II"/>
    <property type="match status" value="1"/>
</dbReference>